<protein>
    <submittedName>
        <fullName evidence="2">Uncharacterized protein</fullName>
    </submittedName>
</protein>
<dbReference type="EMBL" id="CP093346">
    <property type="protein sequence ID" value="WOG96337.1"/>
    <property type="molecule type" value="Genomic_DNA"/>
</dbReference>
<feature type="compositionally biased region" description="Basic residues" evidence="1">
    <location>
        <begin position="1"/>
        <end position="12"/>
    </location>
</feature>
<keyword evidence="3" id="KW-1185">Reference proteome</keyword>
<accession>A0A165WMG7</accession>
<dbReference type="AlphaFoldDB" id="A0A165WMG7"/>
<dbReference type="PANTHER" id="PTHR35735">
    <property type="entry name" value="PROTEIN NIM1-INTERACTING 2"/>
    <property type="match status" value="1"/>
</dbReference>
<evidence type="ECO:0000256" key="1">
    <source>
        <dbReference type="SAM" id="MobiDB-lite"/>
    </source>
</evidence>
<evidence type="ECO:0000313" key="2">
    <source>
        <dbReference type="EMBL" id="WOG96337.1"/>
    </source>
</evidence>
<dbReference type="Proteomes" id="UP000077755">
    <property type="component" value="Chromosome 4"/>
</dbReference>
<feature type="compositionally biased region" description="Low complexity" evidence="1">
    <location>
        <begin position="28"/>
        <end position="39"/>
    </location>
</feature>
<sequence>MDGSQRKRKKSRSGNVDGNTRRHKKEATTTITTTTTTTTTPPPTEEEVDEFFTILNRMRVTAKYLKSSKSANANNDGDVIFPATELPVLHEAKVEVKVGDANLVLDLNSLPDGEINSD</sequence>
<gene>
    <name evidence="2" type="ORF">DCAR_0415672</name>
</gene>
<evidence type="ECO:0000313" key="3">
    <source>
        <dbReference type="Proteomes" id="UP000077755"/>
    </source>
</evidence>
<reference evidence="2" key="2">
    <citation type="submission" date="2022-03" db="EMBL/GenBank/DDBJ databases">
        <title>Draft title - Genomic analysis of global carrot germplasm unveils the trajectory of domestication and the origin of high carotenoid orange carrot.</title>
        <authorList>
            <person name="Iorizzo M."/>
            <person name="Ellison S."/>
            <person name="Senalik D."/>
            <person name="Macko-Podgorni A."/>
            <person name="Grzebelus D."/>
            <person name="Bostan H."/>
            <person name="Rolling W."/>
            <person name="Curaba J."/>
            <person name="Simon P."/>
        </authorList>
    </citation>
    <scope>NUCLEOTIDE SEQUENCE</scope>
    <source>
        <tissue evidence="2">Leaf</tissue>
    </source>
</reference>
<feature type="region of interest" description="Disordered" evidence="1">
    <location>
        <begin position="1"/>
        <end position="46"/>
    </location>
</feature>
<name>A0A165WMG7_DAUCS</name>
<reference evidence="2" key="1">
    <citation type="journal article" date="2016" name="Nat. Genet.">
        <title>A high-quality carrot genome assembly provides new insights into carotenoid accumulation and asterid genome evolution.</title>
        <authorList>
            <person name="Iorizzo M."/>
            <person name="Ellison S."/>
            <person name="Senalik D."/>
            <person name="Zeng P."/>
            <person name="Satapoomin P."/>
            <person name="Huang J."/>
            <person name="Bowman M."/>
            <person name="Iovene M."/>
            <person name="Sanseverino W."/>
            <person name="Cavagnaro P."/>
            <person name="Yildiz M."/>
            <person name="Macko-Podgorni A."/>
            <person name="Moranska E."/>
            <person name="Grzebelus E."/>
            <person name="Grzebelus D."/>
            <person name="Ashrafi H."/>
            <person name="Zheng Z."/>
            <person name="Cheng S."/>
            <person name="Spooner D."/>
            <person name="Van Deynze A."/>
            <person name="Simon P."/>
        </authorList>
    </citation>
    <scope>NUCLEOTIDE SEQUENCE</scope>
    <source>
        <tissue evidence="2">Leaf</tissue>
    </source>
</reference>
<organism evidence="2 3">
    <name type="scientific">Daucus carota subsp. sativus</name>
    <name type="common">Carrot</name>
    <dbReference type="NCBI Taxonomy" id="79200"/>
    <lineage>
        <taxon>Eukaryota</taxon>
        <taxon>Viridiplantae</taxon>
        <taxon>Streptophyta</taxon>
        <taxon>Embryophyta</taxon>
        <taxon>Tracheophyta</taxon>
        <taxon>Spermatophyta</taxon>
        <taxon>Magnoliopsida</taxon>
        <taxon>eudicotyledons</taxon>
        <taxon>Gunneridae</taxon>
        <taxon>Pentapetalae</taxon>
        <taxon>asterids</taxon>
        <taxon>campanulids</taxon>
        <taxon>Apiales</taxon>
        <taxon>Apiaceae</taxon>
        <taxon>Apioideae</taxon>
        <taxon>Scandiceae</taxon>
        <taxon>Daucinae</taxon>
        <taxon>Daucus</taxon>
        <taxon>Daucus sect. Daucus</taxon>
    </lineage>
</organism>
<dbReference type="GO" id="GO:0010112">
    <property type="term" value="P:regulation of systemic acquired resistance"/>
    <property type="evidence" value="ECO:0007669"/>
    <property type="project" value="InterPro"/>
</dbReference>
<dbReference type="Gramene" id="KZM97499">
    <property type="protein sequence ID" value="KZM97499"/>
    <property type="gene ID" value="DCAR_015139"/>
</dbReference>
<dbReference type="PANTHER" id="PTHR35735:SF8">
    <property type="entry name" value="PROTEIN NIM1-INTERACTING 2"/>
    <property type="match status" value="1"/>
</dbReference>
<proteinExistence type="predicted"/>
<dbReference type="InterPro" id="IPR034577">
    <property type="entry name" value="NIMIN-2"/>
</dbReference>